<evidence type="ECO:0000313" key="1">
    <source>
        <dbReference type="EMBL" id="KAG6470050.1"/>
    </source>
</evidence>
<proteinExistence type="predicted"/>
<dbReference type="EMBL" id="JACMSC010000021">
    <property type="protein sequence ID" value="KAG6470050.1"/>
    <property type="molecule type" value="Genomic_DNA"/>
</dbReference>
<protein>
    <submittedName>
        <fullName evidence="1">Uncharacterized protein</fullName>
    </submittedName>
</protein>
<organism evidence="1 2">
    <name type="scientific">Zingiber officinale</name>
    <name type="common">Ginger</name>
    <name type="synonym">Amomum zingiber</name>
    <dbReference type="NCBI Taxonomy" id="94328"/>
    <lineage>
        <taxon>Eukaryota</taxon>
        <taxon>Viridiplantae</taxon>
        <taxon>Streptophyta</taxon>
        <taxon>Embryophyta</taxon>
        <taxon>Tracheophyta</taxon>
        <taxon>Spermatophyta</taxon>
        <taxon>Magnoliopsida</taxon>
        <taxon>Liliopsida</taxon>
        <taxon>Zingiberales</taxon>
        <taxon>Zingiberaceae</taxon>
        <taxon>Zingiber</taxon>
    </lineage>
</organism>
<name>A0A8J5C0L0_ZINOF</name>
<dbReference type="AlphaFoldDB" id="A0A8J5C0L0"/>
<evidence type="ECO:0000313" key="2">
    <source>
        <dbReference type="Proteomes" id="UP000734854"/>
    </source>
</evidence>
<reference evidence="1 2" key="1">
    <citation type="submission" date="2020-08" db="EMBL/GenBank/DDBJ databases">
        <title>Plant Genome Project.</title>
        <authorList>
            <person name="Zhang R.-G."/>
        </authorList>
    </citation>
    <scope>NUCLEOTIDE SEQUENCE [LARGE SCALE GENOMIC DNA]</scope>
    <source>
        <tissue evidence="1">Rhizome</tissue>
    </source>
</reference>
<dbReference type="Proteomes" id="UP000734854">
    <property type="component" value="Unassembled WGS sequence"/>
</dbReference>
<accession>A0A8J5C0L0</accession>
<comment type="caution">
    <text evidence="1">The sequence shown here is derived from an EMBL/GenBank/DDBJ whole genome shotgun (WGS) entry which is preliminary data.</text>
</comment>
<gene>
    <name evidence="1" type="ORF">ZIOFF_071067</name>
</gene>
<keyword evidence="2" id="KW-1185">Reference proteome</keyword>
<sequence length="122" mass="14118">MFRSRGNCRVLRFGRDSDFIYAGRELYQLYVIGGAINSGQSLELEFSPTTDLLLRVVDRSRAFKSFLWSRFVVPRMFRSRGNCRVLRFGRDSDFIYAGRELYQLYVIGGAINSGEWLALINV</sequence>